<evidence type="ECO:0000256" key="7">
    <source>
        <dbReference type="ARBA" id="ARBA00022801"/>
    </source>
</evidence>
<dbReference type="RefSeq" id="WP_084117109.1">
    <property type="nucleotide sequence ID" value="NZ_FQTU01000009.1"/>
</dbReference>
<dbReference type="AlphaFoldDB" id="A0A1M4XFZ8"/>
<dbReference type="EC" id="3.1.-.-" evidence="9"/>
<keyword evidence="7 9" id="KW-0378">Hydrolase</keyword>
<keyword evidence="2 9" id="KW-0690">Ribosome biogenesis</keyword>
<dbReference type="GO" id="GO:0004222">
    <property type="term" value="F:metalloendopeptidase activity"/>
    <property type="evidence" value="ECO:0007669"/>
    <property type="project" value="InterPro"/>
</dbReference>
<dbReference type="InterPro" id="IPR002036">
    <property type="entry name" value="YbeY"/>
</dbReference>
<evidence type="ECO:0000313" key="10">
    <source>
        <dbReference type="EMBL" id="SHE92399.1"/>
    </source>
</evidence>
<evidence type="ECO:0000313" key="11">
    <source>
        <dbReference type="Proteomes" id="UP000184251"/>
    </source>
</evidence>
<reference evidence="10 11" key="1">
    <citation type="submission" date="2016-11" db="EMBL/GenBank/DDBJ databases">
        <authorList>
            <person name="Jaros S."/>
            <person name="Januszkiewicz K."/>
            <person name="Wedrychowicz H."/>
        </authorList>
    </citation>
    <scope>NUCLEOTIDE SEQUENCE [LARGE SCALE GENOMIC DNA]</scope>
    <source>
        <strain evidence="10 11">DSM 14828</strain>
    </source>
</reference>
<feature type="binding site" evidence="9">
    <location>
        <position position="117"/>
    </location>
    <ligand>
        <name>Zn(2+)</name>
        <dbReference type="ChEBI" id="CHEBI:29105"/>
        <note>catalytic</note>
    </ligand>
</feature>
<proteinExistence type="inferred from homology"/>
<evidence type="ECO:0000256" key="8">
    <source>
        <dbReference type="ARBA" id="ARBA00022833"/>
    </source>
</evidence>
<dbReference type="GO" id="GO:0006364">
    <property type="term" value="P:rRNA processing"/>
    <property type="evidence" value="ECO:0007669"/>
    <property type="project" value="UniProtKB-UniRule"/>
</dbReference>
<keyword evidence="4 9" id="KW-0540">Nuclease</keyword>
<comment type="similarity">
    <text evidence="1 9">Belongs to the endoribonuclease YbeY family.</text>
</comment>
<keyword evidence="8 9" id="KW-0862">Zinc</keyword>
<dbReference type="HAMAP" id="MF_00009">
    <property type="entry name" value="Endoribonucl_YbeY"/>
    <property type="match status" value="1"/>
</dbReference>
<dbReference type="InterPro" id="IPR023091">
    <property type="entry name" value="MetalPrtase_cat_dom_sf_prd"/>
</dbReference>
<keyword evidence="5 9" id="KW-0479">Metal-binding</keyword>
<dbReference type="NCBIfam" id="TIGR00043">
    <property type="entry name" value="rRNA maturation RNase YbeY"/>
    <property type="match status" value="1"/>
</dbReference>
<sequence length="147" mass="16872">MEIYIDNRSKGDLSGEMIGMIEETVNKAIEVEGFKLDFEVSISIVDEEEIKNLNNTYRNKDSITDVLSFPMYEDDDLEPVLLGDIIICMQRAAEQAGSYGHGLEREMCYLTAHGMLHLLGYDHMGSEEKTEMRSKEKKIMEKLNLQR</sequence>
<dbReference type="PANTHER" id="PTHR46986">
    <property type="entry name" value="ENDORIBONUCLEASE YBEY, CHLOROPLASTIC"/>
    <property type="match status" value="1"/>
</dbReference>
<dbReference type="InterPro" id="IPR020549">
    <property type="entry name" value="YbeY_CS"/>
</dbReference>
<dbReference type="GO" id="GO:0008270">
    <property type="term" value="F:zinc ion binding"/>
    <property type="evidence" value="ECO:0007669"/>
    <property type="project" value="UniProtKB-UniRule"/>
</dbReference>
<dbReference type="GO" id="GO:0004521">
    <property type="term" value="F:RNA endonuclease activity"/>
    <property type="evidence" value="ECO:0007669"/>
    <property type="project" value="UniProtKB-UniRule"/>
</dbReference>
<comment type="subcellular location">
    <subcellularLocation>
        <location evidence="9">Cytoplasm</location>
    </subcellularLocation>
</comment>
<feature type="binding site" evidence="9">
    <location>
        <position position="123"/>
    </location>
    <ligand>
        <name>Zn(2+)</name>
        <dbReference type="ChEBI" id="CHEBI:29105"/>
        <note>catalytic</note>
    </ligand>
</feature>
<feature type="binding site" evidence="9">
    <location>
        <position position="113"/>
    </location>
    <ligand>
        <name>Zn(2+)</name>
        <dbReference type="ChEBI" id="CHEBI:29105"/>
        <note>catalytic</note>
    </ligand>
</feature>
<keyword evidence="11" id="KW-1185">Reference proteome</keyword>
<dbReference type="PROSITE" id="PS01306">
    <property type="entry name" value="UPF0054"/>
    <property type="match status" value="1"/>
</dbReference>
<evidence type="ECO:0000256" key="5">
    <source>
        <dbReference type="ARBA" id="ARBA00022723"/>
    </source>
</evidence>
<name>A0A1M4XFZ8_9FIRM</name>
<keyword evidence="9" id="KW-0963">Cytoplasm</keyword>
<comment type="function">
    <text evidence="9">Single strand-specific metallo-endoribonuclease involved in late-stage 70S ribosome quality control and in maturation of the 3' terminus of the 16S rRNA.</text>
</comment>
<evidence type="ECO:0000256" key="6">
    <source>
        <dbReference type="ARBA" id="ARBA00022759"/>
    </source>
</evidence>
<dbReference type="STRING" id="1120975.SAMN02746064_01509"/>
<gene>
    <name evidence="9" type="primary">ybeY</name>
    <name evidence="10" type="ORF">SAMN02746064_01509</name>
</gene>
<evidence type="ECO:0000256" key="9">
    <source>
        <dbReference type="HAMAP-Rule" id="MF_00009"/>
    </source>
</evidence>
<organism evidence="10 11">
    <name type="scientific">Alkalibacter saccharofermentans DSM 14828</name>
    <dbReference type="NCBI Taxonomy" id="1120975"/>
    <lineage>
        <taxon>Bacteria</taxon>
        <taxon>Bacillati</taxon>
        <taxon>Bacillota</taxon>
        <taxon>Clostridia</taxon>
        <taxon>Eubacteriales</taxon>
        <taxon>Eubacteriaceae</taxon>
        <taxon>Alkalibacter</taxon>
    </lineage>
</organism>
<evidence type="ECO:0000256" key="4">
    <source>
        <dbReference type="ARBA" id="ARBA00022722"/>
    </source>
</evidence>
<evidence type="ECO:0000256" key="3">
    <source>
        <dbReference type="ARBA" id="ARBA00022552"/>
    </source>
</evidence>
<dbReference type="Pfam" id="PF02130">
    <property type="entry name" value="YbeY"/>
    <property type="match status" value="1"/>
</dbReference>
<dbReference type="SUPFAM" id="SSF55486">
    <property type="entry name" value="Metalloproteases ('zincins'), catalytic domain"/>
    <property type="match status" value="1"/>
</dbReference>
<dbReference type="Gene3D" id="3.40.390.30">
    <property type="entry name" value="Metalloproteases ('zincins'), catalytic domain"/>
    <property type="match status" value="1"/>
</dbReference>
<comment type="cofactor">
    <cofactor evidence="9">
        <name>Zn(2+)</name>
        <dbReference type="ChEBI" id="CHEBI:29105"/>
    </cofactor>
    <text evidence="9">Binds 1 zinc ion.</text>
</comment>
<accession>A0A1M4XFZ8</accession>
<dbReference type="Proteomes" id="UP000184251">
    <property type="component" value="Unassembled WGS sequence"/>
</dbReference>
<protein>
    <recommendedName>
        <fullName evidence="9">Endoribonuclease YbeY</fullName>
        <ecNumber evidence="9">3.1.-.-</ecNumber>
    </recommendedName>
</protein>
<keyword evidence="6 9" id="KW-0255">Endonuclease</keyword>
<dbReference type="PANTHER" id="PTHR46986:SF1">
    <property type="entry name" value="ENDORIBONUCLEASE YBEY, CHLOROPLASTIC"/>
    <property type="match status" value="1"/>
</dbReference>
<keyword evidence="3 9" id="KW-0698">rRNA processing</keyword>
<evidence type="ECO:0000256" key="1">
    <source>
        <dbReference type="ARBA" id="ARBA00010875"/>
    </source>
</evidence>
<evidence type="ECO:0000256" key="2">
    <source>
        <dbReference type="ARBA" id="ARBA00022517"/>
    </source>
</evidence>
<dbReference type="GO" id="GO:0005737">
    <property type="term" value="C:cytoplasm"/>
    <property type="evidence" value="ECO:0007669"/>
    <property type="project" value="UniProtKB-SubCell"/>
</dbReference>
<dbReference type="OrthoDB" id="9807740at2"/>
<dbReference type="EMBL" id="FQTU01000009">
    <property type="protein sequence ID" value="SHE92399.1"/>
    <property type="molecule type" value="Genomic_DNA"/>
</dbReference>